<evidence type="ECO:0000313" key="2">
    <source>
        <dbReference type="Proteomes" id="UP000294933"/>
    </source>
</evidence>
<keyword evidence="2" id="KW-1185">Reference proteome</keyword>
<dbReference type="AlphaFoldDB" id="A0A4Y7QC75"/>
<dbReference type="Proteomes" id="UP000294933">
    <property type="component" value="Unassembled WGS sequence"/>
</dbReference>
<dbReference type="VEuPathDB" id="FungiDB:BD410DRAFT_88569"/>
<evidence type="ECO:0000313" key="1">
    <source>
        <dbReference type="EMBL" id="TDL24430.1"/>
    </source>
</evidence>
<accession>A0A4Y7QC75</accession>
<reference evidence="1 2" key="1">
    <citation type="submission" date="2018-06" db="EMBL/GenBank/DDBJ databases">
        <title>A transcriptomic atlas of mushroom development highlights an independent origin of complex multicellularity.</title>
        <authorList>
            <consortium name="DOE Joint Genome Institute"/>
            <person name="Krizsan K."/>
            <person name="Almasi E."/>
            <person name="Merenyi Z."/>
            <person name="Sahu N."/>
            <person name="Viragh M."/>
            <person name="Koszo T."/>
            <person name="Mondo S."/>
            <person name="Kiss B."/>
            <person name="Balint B."/>
            <person name="Kues U."/>
            <person name="Barry K."/>
            <person name="Hegedus J.C."/>
            <person name="Henrissat B."/>
            <person name="Johnson J."/>
            <person name="Lipzen A."/>
            <person name="Ohm R."/>
            <person name="Nagy I."/>
            <person name="Pangilinan J."/>
            <person name="Yan J."/>
            <person name="Xiong Y."/>
            <person name="Grigoriev I.V."/>
            <person name="Hibbett D.S."/>
            <person name="Nagy L.G."/>
        </authorList>
    </citation>
    <scope>NUCLEOTIDE SEQUENCE [LARGE SCALE GENOMIC DNA]</scope>
    <source>
        <strain evidence="1 2">SZMC22713</strain>
    </source>
</reference>
<name>A0A4Y7QC75_9AGAM</name>
<organism evidence="1 2">
    <name type="scientific">Rickenella mellea</name>
    <dbReference type="NCBI Taxonomy" id="50990"/>
    <lineage>
        <taxon>Eukaryota</taxon>
        <taxon>Fungi</taxon>
        <taxon>Dikarya</taxon>
        <taxon>Basidiomycota</taxon>
        <taxon>Agaricomycotina</taxon>
        <taxon>Agaricomycetes</taxon>
        <taxon>Hymenochaetales</taxon>
        <taxon>Rickenellaceae</taxon>
        <taxon>Rickenella</taxon>
    </lineage>
</organism>
<gene>
    <name evidence="1" type="ORF">BD410DRAFT_88569</name>
</gene>
<protein>
    <submittedName>
        <fullName evidence="1">Uncharacterized protein</fullName>
    </submittedName>
</protein>
<dbReference type="EMBL" id="ML170166">
    <property type="protein sequence ID" value="TDL24430.1"/>
    <property type="molecule type" value="Genomic_DNA"/>
</dbReference>
<proteinExistence type="predicted"/>
<sequence>MDGVPSTQHCEICNANILLYMWERHIDDRHIFGAKDSDSSRARADWRNQNVTKMRWLSRTNCNTWTIILTDASVTSRAIGVACVSDTHFDVDDFVKGQLPVGSPA</sequence>